<organism evidence="2 3">
    <name type="scientific">Dendrothele bispora (strain CBS 962.96)</name>
    <dbReference type="NCBI Taxonomy" id="1314807"/>
    <lineage>
        <taxon>Eukaryota</taxon>
        <taxon>Fungi</taxon>
        <taxon>Dikarya</taxon>
        <taxon>Basidiomycota</taxon>
        <taxon>Agaricomycotina</taxon>
        <taxon>Agaricomycetes</taxon>
        <taxon>Agaricomycetidae</taxon>
        <taxon>Agaricales</taxon>
        <taxon>Agaricales incertae sedis</taxon>
        <taxon>Dendrothele</taxon>
    </lineage>
</organism>
<sequence>MKRVAGCDYVCRWSGYDGEYIGMVDDFDEVQDCSGEGCHRIHARLAQIASSNADISVNSKQEWMVECVWGKKAVVLPHHARYEPISLPQNIHDLIDLDAEQLRQMVEEDSDSEERWDPSKDFVFDAIPNLRVPEYDDDNELVEINKEKDVSDSVAADIVDHTSDIDSEPEGNGPQTRSKRKKSKNH</sequence>
<dbReference type="EMBL" id="ML179170">
    <property type="protein sequence ID" value="THU96702.1"/>
    <property type="molecule type" value="Genomic_DNA"/>
</dbReference>
<dbReference type="AlphaFoldDB" id="A0A4S8M3G6"/>
<evidence type="ECO:0000313" key="2">
    <source>
        <dbReference type="EMBL" id="THU96702.1"/>
    </source>
</evidence>
<name>A0A4S8M3G6_DENBC</name>
<keyword evidence="3" id="KW-1185">Reference proteome</keyword>
<dbReference type="Proteomes" id="UP000297245">
    <property type="component" value="Unassembled WGS sequence"/>
</dbReference>
<evidence type="ECO:0000256" key="1">
    <source>
        <dbReference type="SAM" id="MobiDB-lite"/>
    </source>
</evidence>
<reference evidence="2 3" key="1">
    <citation type="journal article" date="2019" name="Nat. Ecol. Evol.">
        <title>Megaphylogeny resolves global patterns of mushroom evolution.</title>
        <authorList>
            <person name="Varga T."/>
            <person name="Krizsan K."/>
            <person name="Foldi C."/>
            <person name="Dima B."/>
            <person name="Sanchez-Garcia M."/>
            <person name="Sanchez-Ramirez S."/>
            <person name="Szollosi G.J."/>
            <person name="Szarkandi J.G."/>
            <person name="Papp V."/>
            <person name="Albert L."/>
            <person name="Andreopoulos W."/>
            <person name="Angelini C."/>
            <person name="Antonin V."/>
            <person name="Barry K.W."/>
            <person name="Bougher N.L."/>
            <person name="Buchanan P."/>
            <person name="Buyck B."/>
            <person name="Bense V."/>
            <person name="Catcheside P."/>
            <person name="Chovatia M."/>
            <person name="Cooper J."/>
            <person name="Damon W."/>
            <person name="Desjardin D."/>
            <person name="Finy P."/>
            <person name="Geml J."/>
            <person name="Haridas S."/>
            <person name="Hughes K."/>
            <person name="Justo A."/>
            <person name="Karasinski D."/>
            <person name="Kautmanova I."/>
            <person name="Kiss B."/>
            <person name="Kocsube S."/>
            <person name="Kotiranta H."/>
            <person name="LaButti K.M."/>
            <person name="Lechner B.E."/>
            <person name="Liimatainen K."/>
            <person name="Lipzen A."/>
            <person name="Lukacs Z."/>
            <person name="Mihaltcheva S."/>
            <person name="Morgado L.N."/>
            <person name="Niskanen T."/>
            <person name="Noordeloos M.E."/>
            <person name="Ohm R.A."/>
            <person name="Ortiz-Santana B."/>
            <person name="Ovrebo C."/>
            <person name="Racz N."/>
            <person name="Riley R."/>
            <person name="Savchenko A."/>
            <person name="Shiryaev A."/>
            <person name="Soop K."/>
            <person name="Spirin V."/>
            <person name="Szebenyi C."/>
            <person name="Tomsovsky M."/>
            <person name="Tulloss R.E."/>
            <person name="Uehling J."/>
            <person name="Grigoriev I.V."/>
            <person name="Vagvolgyi C."/>
            <person name="Papp T."/>
            <person name="Martin F.M."/>
            <person name="Miettinen O."/>
            <person name="Hibbett D.S."/>
            <person name="Nagy L.G."/>
        </authorList>
    </citation>
    <scope>NUCLEOTIDE SEQUENCE [LARGE SCALE GENOMIC DNA]</scope>
    <source>
        <strain evidence="2 3">CBS 962.96</strain>
    </source>
</reference>
<feature type="compositionally biased region" description="Basic residues" evidence="1">
    <location>
        <begin position="177"/>
        <end position="186"/>
    </location>
</feature>
<protein>
    <submittedName>
        <fullName evidence="2">Uncharacterized protein</fullName>
    </submittedName>
</protein>
<feature type="region of interest" description="Disordered" evidence="1">
    <location>
        <begin position="144"/>
        <end position="186"/>
    </location>
</feature>
<gene>
    <name evidence="2" type="ORF">K435DRAFT_858261</name>
</gene>
<dbReference type="OrthoDB" id="8023605at2759"/>
<accession>A0A4S8M3G6</accession>
<evidence type="ECO:0000313" key="3">
    <source>
        <dbReference type="Proteomes" id="UP000297245"/>
    </source>
</evidence>
<proteinExistence type="predicted"/>